<evidence type="ECO:0000313" key="1">
    <source>
        <dbReference type="EMBL" id="KAF7304155.1"/>
    </source>
</evidence>
<dbReference type="Proteomes" id="UP000636479">
    <property type="component" value="Unassembled WGS sequence"/>
</dbReference>
<dbReference type="GeneID" id="59345722"/>
<dbReference type="InterPro" id="IPR032675">
    <property type="entry name" value="LRR_dom_sf"/>
</dbReference>
<gene>
    <name evidence="1" type="ORF">MIND_00647300</name>
</gene>
<dbReference type="EMBL" id="JACAZF010000005">
    <property type="protein sequence ID" value="KAF7304155.1"/>
    <property type="molecule type" value="Genomic_DNA"/>
</dbReference>
<organism evidence="1 2">
    <name type="scientific">Mycena indigotica</name>
    <dbReference type="NCBI Taxonomy" id="2126181"/>
    <lineage>
        <taxon>Eukaryota</taxon>
        <taxon>Fungi</taxon>
        <taxon>Dikarya</taxon>
        <taxon>Basidiomycota</taxon>
        <taxon>Agaricomycotina</taxon>
        <taxon>Agaricomycetes</taxon>
        <taxon>Agaricomycetidae</taxon>
        <taxon>Agaricales</taxon>
        <taxon>Marasmiineae</taxon>
        <taxon>Mycenaceae</taxon>
        <taxon>Mycena</taxon>
    </lineage>
</organism>
<dbReference type="OrthoDB" id="2788229at2759"/>
<dbReference type="AlphaFoldDB" id="A0A8H6SSA8"/>
<evidence type="ECO:0000313" key="2">
    <source>
        <dbReference type="Proteomes" id="UP000636479"/>
    </source>
</evidence>
<dbReference type="RefSeq" id="XP_037221127.1">
    <property type="nucleotide sequence ID" value="XM_037363206.1"/>
</dbReference>
<comment type="caution">
    <text evidence="1">The sequence shown here is derived from an EMBL/GenBank/DDBJ whole genome shotgun (WGS) entry which is preliminary data.</text>
</comment>
<accession>A0A8H6SSA8</accession>
<name>A0A8H6SSA8_9AGAR</name>
<keyword evidence="2" id="KW-1185">Reference proteome</keyword>
<protein>
    <submittedName>
        <fullName evidence="1">Serine/threonine-protein phosphatase</fullName>
    </submittedName>
</protein>
<proteinExistence type="predicted"/>
<reference evidence="1" key="1">
    <citation type="submission" date="2020-05" db="EMBL/GenBank/DDBJ databases">
        <title>Mycena genomes resolve the evolution of fungal bioluminescence.</title>
        <authorList>
            <person name="Tsai I.J."/>
        </authorList>
    </citation>
    <scope>NUCLEOTIDE SEQUENCE</scope>
    <source>
        <strain evidence="1">171206Taipei</strain>
    </source>
</reference>
<dbReference type="SUPFAM" id="SSF52047">
    <property type="entry name" value="RNI-like"/>
    <property type="match status" value="1"/>
</dbReference>
<dbReference type="Gene3D" id="3.80.10.10">
    <property type="entry name" value="Ribonuclease Inhibitor"/>
    <property type="match status" value="1"/>
</dbReference>
<sequence length="465" mass="52414">MFPNGTPPTGRLAPELTDQIIDILHRDHFYLVTCSLVCKAWLARTRYHLFQNVVLAPRLTKPHTLTKCRDFLTLSRAPLCTFLPFVTKLSLDHGCEHMAPLILSSQEIFGMLAAVGIAPITLVHRFLEHSPLISASPHPFFAKSVTHLDLSFSKSGDWRSVVEYICAFTKLESLRIRDDNVWRASWHDNLTTMATALPMPLRDIIIDNPTLLMWLSEGHAARGSLHKLRLSFSRHSSGIWPTINAFFRHPSAQALEWLELDRTRLPSQLDEPLEGPEIASLSNLKHLQIAFWMNAAGSLLRDLLGRLQNPTNQVIPLETLTLKVSFPPAAAYISKDWQAIDAFLGSELTFPHLRRVEFAVKELAPEILRRNHLPSLADQLSILAFEAELDRPIASALRSDLRRCGERSLLHIDEGFPLAEPKSPEHLLPPIIEISDSEDEQILVGQDDENQIPVIIVTDTDDESE</sequence>